<protein>
    <submittedName>
        <fullName evidence="2">Carbamoylsarcosine amidase</fullName>
    </submittedName>
</protein>
<sequence length="972" mass="107993">MMLYLLGGQTKTPKWNGQPLFETVSATVEEELNGTFQLRLTYPITDSGVHETLRADELILCPTPDLGKQLFRIKQVKIQNDTVELECYHISDDVMKRQIKPFSATNTTCQSALMRLVEACPSDLGLFSFDSDVTDRHTFVSDEDLTLYQALMDGKHSLLGTWEGELVRDNFQLIVKKHRGNDKGVILTSHHNLKAFEDKGDSEKVITRIYATSTFQAEGSDVDTVLSVVVESPLITQYPYIYEARYENNTLQTEEELRQWAMAKFTHEHIDHISRQLTVEAYQLDGQEVHIGDTVTLKSQKHKVDVKKKAVGYTFDALEEVYLSVTFDDEVTFTTSGSSGTHSLTSAAKTILDVHQSVTEHRASKERANFNKVFDRHFERLQTEVEDGIAKAKAEGERSGKKAALDYLATDALEARVAALQKAKIDELTVSSSAWMTRLVSQQILSEYVKSLEVEADKVVIPGQHTPVFSLDRDGNLSIDTQLLKVRGESLATQADLKTISLTPGPKGDAGADGVGIQLREQYYLVSAQKTGVTATNSGWSKTIPFLTSTLKYLWNYEKTTFTNGSTTVTTPVVIGVYGDKGMDGKAGKDGKTLYTWRMYADSDKGEGLSAIPTGKRYLGLAVNKESATPSTNPGDYIWSSFFEGTELGGRNYIDDYAMKAMTFSSVTSEWKKEVIEDTSSVSGVTIKLTCTKAGTGGFHRNFHDLRSRIGATMTFSIDIKCSKSVTLNMGCELGGTKTYEVTTDWQRCVSSWKVSSYQYYSYIFYLKSGSWSVGDVVYLRNVQLEDGNVASAPGPSLNDLIAQIDAKADNGFMKQQLDLLTEKTESLRVDLEARAFAKEVADWLKSYKEFEKNNEAVLAQFNQDFIDNTARIAAIEADLKANSLLLNFVNTYLRAGDNGVIIGKKDNSEYIELTPQGMMIKSAGNAVMTVTAGVIKIHHGVFVETLQVGYYRLEAARHNAKHLVCCFIDAK</sequence>
<dbReference type="AlphaFoldDB" id="A0AAD2WVN6"/>
<organism evidence="2 3">
    <name type="scientific">Streptococcus agalactiae MRI Z1-216</name>
    <dbReference type="NCBI Taxonomy" id="1154879"/>
    <lineage>
        <taxon>Bacteria</taxon>
        <taxon>Bacillati</taxon>
        <taxon>Bacillota</taxon>
        <taxon>Bacilli</taxon>
        <taxon>Lactobacillales</taxon>
        <taxon>Streptococcaceae</taxon>
        <taxon>Streptococcus</taxon>
    </lineage>
</organism>
<dbReference type="Pfam" id="PF06605">
    <property type="entry name" value="Prophage_tail"/>
    <property type="match status" value="1"/>
</dbReference>
<name>A0AAD2WVN6_STRAG</name>
<dbReference type="EMBL" id="ALSF01000070">
    <property type="protein sequence ID" value="EPU39137.1"/>
    <property type="molecule type" value="Genomic_DNA"/>
</dbReference>
<dbReference type="NCBIfam" id="TIGR01665">
    <property type="entry name" value="put_anti_recept"/>
    <property type="match status" value="1"/>
</dbReference>
<evidence type="ECO:0000313" key="2">
    <source>
        <dbReference type="EMBL" id="EPU39137.1"/>
    </source>
</evidence>
<dbReference type="InterPro" id="IPR007119">
    <property type="entry name" value="Phage_tail_spike_N"/>
</dbReference>
<dbReference type="InterPro" id="IPR010572">
    <property type="entry name" value="Tail_dom"/>
</dbReference>
<reference evidence="2 3" key="1">
    <citation type="submission" date="2012-07" db="EMBL/GenBank/DDBJ databases">
        <authorList>
            <person name="Moroni P."/>
            <person name="Richards V.P."/>
            <person name="Durkin S.A.S."/>
            <person name="Kim M."/>
            <person name="Pavinski Bitar P.D."/>
            <person name="Stanhope M.J."/>
            <person name="Town C.D."/>
            <person name="Zadoks R.N."/>
            <person name="Venter J.C."/>
        </authorList>
    </citation>
    <scope>NUCLEOTIDE SEQUENCE [LARGE SCALE GENOMIC DNA]</scope>
    <source>
        <strain evidence="2 3">MRI Z1-216</strain>
    </source>
</reference>
<comment type="caution">
    <text evidence="2">The sequence shown here is derived from an EMBL/GenBank/DDBJ whole genome shotgun (WGS) entry which is preliminary data.</text>
</comment>
<accession>A0AAD2WVN6</accession>
<evidence type="ECO:0000313" key="3">
    <source>
        <dbReference type="Proteomes" id="UP000015176"/>
    </source>
</evidence>
<dbReference type="Proteomes" id="UP000015176">
    <property type="component" value="Unassembled WGS sequence"/>
</dbReference>
<evidence type="ECO:0000259" key="1">
    <source>
        <dbReference type="Pfam" id="PF06605"/>
    </source>
</evidence>
<proteinExistence type="predicted"/>
<feature type="domain" description="Tail spike" evidence="1">
    <location>
        <begin position="157"/>
        <end position="321"/>
    </location>
</feature>
<gene>
    <name evidence="2" type="ORF">SAG0164_04560</name>
</gene>